<keyword evidence="5" id="KW-1185">Reference proteome</keyword>
<dbReference type="RefSeq" id="WP_345064476.1">
    <property type="nucleotide sequence ID" value="NZ_BAABGR010000006.1"/>
</dbReference>
<feature type="domain" description="Calcineurin-like phosphoesterase" evidence="1">
    <location>
        <begin position="235"/>
        <end position="447"/>
    </location>
</feature>
<dbReference type="PANTHER" id="PTHR43143">
    <property type="entry name" value="METALLOPHOSPHOESTERASE, CALCINEURIN SUPERFAMILY"/>
    <property type="match status" value="1"/>
</dbReference>
<dbReference type="PROSITE" id="PS51257">
    <property type="entry name" value="PROKAR_LIPOPROTEIN"/>
    <property type="match status" value="1"/>
</dbReference>
<dbReference type="PANTHER" id="PTHR43143:SF1">
    <property type="entry name" value="SERINE_THREONINE-PROTEIN PHOSPHATASE CPPED1"/>
    <property type="match status" value="1"/>
</dbReference>
<reference evidence="5" key="1">
    <citation type="journal article" date="2019" name="Int. J. Syst. Evol. Microbiol.">
        <title>The Global Catalogue of Microorganisms (GCM) 10K type strain sequencing project: providing services to taxonomists for standard genome sequencing and annotation.</title>
        <authorList>
            <consortium name="The Broad Institute Genomics Platform"/>
            <consortium name="The Broad Institute Genome Sequencing Center for Infectious Disease"/>
            <person name="Wu L."/>
            <person name="Ma J."/>
        </authorList>
    </citation>
    <scope>NUCLEOTIDE SEQUENCE [LARGE SCALE GENOMIC DNA]</scope>
    <source>
        <strain evidence="5">JCM 17858</strain>
    </source>
</reference>
<evidence type="ECO:0000259" key="3">
    <source>
        <dbReference type="Pfam" id="PF16371"/>
    </source>
</evidence>
<dbReference type="Proteomes" id="UP001500394">
    <property type="component" value="Unassembled WGS sequence"/>
</dbReference>
<evidence type="ECO:0000259" key="1">
    <source>
        <dbReference type="Pfam" id="PF00149"/>
    </source>
</evidence>
<evidence type="ECO:0000259" key="2">
    <source>
        <dbReference type="Pfam" id="PF16370"/>
    </source>
</evidence>
<dbReference type="Pfam" id="PF00149">
    <property type="entry name" value="Metallophos"/>
    <property type="match status" value="1"/>
</dbReference>
<dbReference type="Gene3D" id="3.60.21.10">
    <property type="match status" value="1"/>
</dbReference>
<dbReference type="InterPro" id="IPR032288">
    <property type="entry name" value="Metallophos_C"/>
</dbReference>
<dbReference type="EMBL" id="BAABGR010000006">
    <property type="protein sequence ID" value="GAA4512156.1"/>
    <property type="molecule type" value="Genomic_DNA"/>
</dbReference>
<evidence type="ECO:0000313" key="4">
    <source>
        <dbReference type="EMBL" id="GAA4512156.1"/>
    </source>
</evidence>
<comment type="caution">
    <text evidence="4">The sequence shown here is derived from an EMBL/GenBank/DDBJ whole genome shotgun (WGS) entry which is preliminary data.</text>
</comment>
<dbReference type="InterPro" id="IPR051918">
    <property type="entry name" value="STPP_CPPED1"/>
</dbReference>
<dbReference type="Pfam" id="PF16371">
    <property type="entry name" value="MetallophosN"/>
    <property type="match status" value="1"/>
</dbReference>
<feature type="domain" description="Calcineurin-like phosphoesterase N-terminal" evidence="3">
    <location>
        <begin position="148"/>
        <end position="224"/>
    </location>
</feature>
<organism evidence="4 5">
    <name type="scientific">Sphingobacterium thermophilum</name>
    <dbReference type="NCBI Taxonomy" id="768534"/>
    <lineage>
        <taxon>Bacteria</taxon>
        <taxon>Pseudomonadati</taxon>
        <taxon>Bacteroidota</taxon>
        <taxon>Sphingobacteriia</taxon>
        <taxon>Sphingobacteriales</taxon>
        <taxon>Sphingobacteriaceae</taxon>
        <taxon>Sphingobacterium</taxon>
    </lineage>
</organism>
<dbReference type="InterPro" id="IPR008969">
    <property type="entry name" value="CarboxyPept-like_regulatory"/>
</dbReference>
<dbReference type="SUPFAM" id="SSF56300">
    <property type="entry name" value="Metallo-dependent phosphatases"/>
    <property type="match status" value="1"/>
</dbReference>
<feature type="domain" description="Calcineurin-like phosphoesterase C-terminal" evidence="2">
    <location>
        <begin position="463"/>
        <end position="648"/>
    </location>
</feature>
<dbReference type="Pfam" id="PF16370">
    <property type="entry name" value="MetallophosC"/>
    <property type="match status" value="1"/>
</dbReference>
<accession>A0ABP8QWW4</accession>
<dbReference type="InterPro" id="IPR032285">
    <property type="entry name" value="Metallophos_N"/>
</dbReference>
<protein>
    <submittedName>
        <fullName evidence="4">Calcineurin-like phosphoesterase C-terminal domain-containing protein</fullName>
    </submittedName>
</protein>
<gene>
    <name evidence="4" type="ORF">GCM10023173_05790</name>
</gene>
<name>A0ABP8QWW4_9SPHI</name>
<evidence type="ECO:0000313" key="5">
    <source>
        <dbReference type="Proteomes" id="UP001500394"/>
    </source>
</evidence>
<dbReference type="SUPFAM" id="SSF49464">
    <property type="entry name" value="Carboxypeptidase regulatory domain-like"/>
    <property type="match status" value="1"/>
</dbReference>
<dbReference type="InterPro" id="IPR004843">
    <property type="entry name" value="Calcineurin-like_PHP"/>
</dbReference>
<sequence length="663" mass="74520">MKTRFFIHVLSIFLLAFGTLFLSCSKDGGSSTTTPPTDETGKPITITELSLASSYLIDNSKTFTIGGKGFEKNDVILLKKRNSSQQYIFTIKQLKDNEIVVETKDNIPADTYEIYIQRDNKSKLLGETTITIVFNANIPDKQGMNIKGSVYSQGKGVPNVVVSDGETVTTTDENGIYYLSSNKTNGFVFVSIPSNYEVAVTNSIPQFYKPISSSKEKIDLVDFELIPANNENHVVAFLADMHIANRNDDIAQFRNGFVNDITTLANQVKGQNKKFYAITVGDQTWDQYWYSNNFGLREFKNLIKDFNFPIFHAMGNHDNDPYVANDFLSEKPFRENFGPTYYSFNLGKVHYIVLDNIIYINTGGGLGIIGSRNYNATLTQNQIDWLKADLATITDKSTPIVVVMHIPLHNVPNVNNVYSSRLTNYNAFMSALSGFENVKVVSGHTHYNYRILPNNSTNTNVTEYNIAAICATWWWTGRSGYADNHISKDGSPGGYGVMENSGKDLRFYYKSIGFDKNYQFRAYDLNKVHITADAFAPNANATYKPQVAEYAGEYAVVNDKNQILINVWGYQPNWKITVKENGNNLTVSRVNKKDPLHIISYELKRLNANAAPTSDFVTNNTSHLFLVTASSPTSTIEITVEDEYGNKYQETMTRPKTFNTAMK</sequence>
<proteinExistence type="predicted"/>
<dbReference type="InterPro" id="IPR029052">
    <property type="entry name" value="Metallo-depent_PP-like"/>
</dbReference>